<keyword evidence="2" id="KW-0812">Transmembrane</keyword>
<dbReference type="EMBL" id="JAUESC010000384">
    <property type="protein sequence ID" value="KAK0580815.1"/>
    <property type="molecule type" value="Genomic_DNA"/>
</dbReference>
<gene>
    <name evidence="3" type="ORF">LWI29_006556</name>
</gene>
<name>A0AA39S0V2_ACESA</name>
<dbReference type="PANTHER" id="PTHR46635:SF1">
    <property type="entry name" value="GLYCOSYL TRANSFERASE FAMILY 1 PROTEIN"/>
    <property type="match status" value="1"/>
</dbReference>
<dbReference type="PANTHER" id="PTHR46635">
    <property type="entry name" value="GLYCOSYL TRANSFERASE FAMILY 1 PROTEIN"/>
    <property type="match status" value="1"/>
</dbReference>
<proteinExistence type="predicted"/>
<comment type="caution">
    <text evidence="3">The sequence shown here is derived from an EMBL/GenBank/DDBJ whole genome shotgun (WGS) entry which is preliminary data.</text>
</comment>
<feature type="region of interest" description="Disordered" evidence="1">
    <location>
        <begin position="1"/>
        <end position="27"/>
    </location>
</feature>
<protein>
    <submittedName>
        <fullName evidence="3">Uncharacterized protein</fullName>
    </submittedName>
</protein>
<evidence type="ECO:0000256" key="1">
    <source>
        <dbReference type="SAM" id="MobiDB-lite"/>
    </source>
</evidence>
<evidence type="ECO:0000313" key="3">
    <source>
        <dbReference type="EMBL" id="KAK0580815.1"/>
    </source>
</evidence>
<reference evidence="3" key="1">
    <citation type="journal article" date="2022" name="Plant J.">
        <title>Strategies of tolerance reflected in two North American maple genomes.</title>
        <authorList>
            <person name="McEvoy S.L."/>
            <person name="Sezen U.U."/>
            <person name="Trouern-Trend A."/>
            <person name="McMahon S.M."/>
            <person name="Schaberg P.G."/>
            <person name="Yang J."/>
            <person name="Wegrzyn J.L."/>
            <person name="Swenson N.G."/>
        </authorList>
    </citation>
    <scope>NUCLEOTIDE SEQUENCE</scope>
    <source>
        <strain evidence="3">NS2018</strain>
    </source>
</reference>
<sequence length="248" mass="28288">MGSLDAGVVPLKRDNLGRSSSSRNDRHAFLQRPRSRLSRFLLFKKLDYLQWICTVAVFLFFVVLFQMFLPGSVMDKSDDSLREPDTFPGDLNFLKEMGLLDFGEDFSFKPLKLMEKFQREAGEENLIVVLDRTLHRFGYRKPQLALVFADLLVDPQQLLMVTVAVALKEIGYAIKVYSLEDGPAREVWENIEAPVIIVQTSIEMGTSVNWLNYDGILVNSIEAKGVIASLTQEPFKSLPLIWTIHERT</sequence>
<organism evidence="3 4">
    <name type="scientific">Acer saccharum</name>
    <name type="common">Sugar maple</name>
    <dbReference type="NCBI Taxonomy" id="4024"/>
    <lineage>
        <taxon>Eukaryota</taxon>
        <taxon>Viridiplantae</taxon>
        <taxon>Streptophyta</taxon>
        <taxon>Embryophyta</taxon>
        <taxon>Tracheophyta</taxon>
        <taxon>Spermatophyta</taxon>
        <taxon>Magnoliopsida</taxon>
        <taxon>eudicotyledons</taxon>
        <taxon>Gunneridae</taxon>
        <taxon>Pentapetalae</taxon>
        <taxon>rosids</taxon>
        <taxon>malvids</taxon>
        <taxon>Sapindales</taxon>
        <taxon>Sapindaceae</taxon>
        <taxon>Hippocastanoideae</taxon>
        <taxon>Acereae</taxon>
        <taxon>Acer</taxon>
    </lineage>
</organism>
<accession>A0AA39S0V2</accession>
<evidence type="ECO:0000256" key="2">
    <source>
        <dbReference type="SAM" id="Phobius"/>
    </source>
</evidence>
<reference evidence="3" key="2">
    <citation type="submission" date="2023-06" db="EMBL/GenBank/DDBJ databases">
        <authorList>
            <person name="Swenson N.G."/>
            <person name="Wegrzyn J.L."/>
            <person name="Mcevoy S.L."/>
        </authorList>
    </citation>
    <scope>NUCLEOTIDE SEQUENCE</scope>
    <source>
        <strain evidence="3">NS2018</strain>
        <tissue evidence="3">Leaf</tissue>
    </source>
</reference>
<evidence type="ECO:0000313" key="4">
    <source>
        <dbReference type="Proteomes" id="UP001168877"/>
    </source>
</evidence>
<dbReference type="AlphaFoldDB" id="A0AA39S0V2"/>
<keyword evidence="4" id="KW-1185">Reference proteome</keyword>
<feature type="transmembrane region" description="Helical" evidence="2">
    <location>
        <begin position="48"/>
        <end position="69"/>
    </location>
</feature>
<dbReference type="Proteomes" id="UP001168877">
    <property type="component" value="Unassembled WGS sequence"/>
</dbReference>
<keyword evidence="2" id="KW-0472">Membrane</keyword>
<keyword evidence="2" id="KW-1133">Transmembrane helix</keyword>